<accession>A0ABZ3FRV3</accession>
<feature type="transmembrane region" description="Helical" evidence="1">
    <location>
        <begin position="95"/>
        <end position="118"/>
    </location>
</feature>
<dbReference type="Pfam" id="PF13160">
    <property type="entry name" value="DUF3995"/>
    <property type="match status" value="1"/>
</dbReference>
<keyword evidence="1" id="KW-0812">Transmembrane</keyword>
<name>A0ABZ3FRV3_9ACTN</name>
<evidence type="ECO:0000313" key="2">
    <source>
        <dbReference type="EMBL" id="XAN08813.1"/>
    </source>
</evidence>
<keyword evidence="1" id="KW-1133">Transmembrane helix</keyword>
<dbReference type="InterPro" id="IPR025058">
    <property type="entry name" value="DUF3995"/>
</dbReference>
<feature type="transmembrane region" description="Helical" evidence="1">
    <location>
        <begin position="124"/>
        <end position="146"/>
    </location>
</feature>
<reference evidence="2 3" key="1">
    <citation type="submission" date="2024-04" db="EMBL/GenBank/DDBJ databases">
        <title>Isolation of an actinomycete strain from pig manure.</title>
        <authorList>
            <person name="Gong T."/>
            <person name="Yu Z."/>
            <person name="An M."/>
            <person name="Wei C."/>
            <person name="Yang W."/>
            <person name="Liu L."/>
        </authorList>
    </citation>
    <scope>NUCLEOTIDE SEQUENCE [LARGE SCALE GENOMIC DNA]</scope>
    <source>
        <strain evidence="2 3">ZF39</strain>
    </source>
</reference>
<organism evidence="2 3">
    <name type="scientific">Ammonicoccus fulvus</name>
    <dbReference type="NCBI Taxonomy" id="3138240"/>
    <lineage>
        <taxon>Bacteria</taxon>
        <taxon>Bacillati</taxon>
        <taxon>Actinomycetota</taxon>
        <taxon>Actinomycetes</taxon>
        <taxon>Propionibacteriales</taxon>
        <taxon>Propionibacteriaceae</taxon>
        <taxon>Ammonicoccus</taxon>
    </lineage>
</organism>
<evidence type="ECO:0000313" key="3">
    <source>
        <dbReference type="Proteomes" id="UP001442841"/>
    </source>
</evidence>
<feature type="transmembrane region" description="Helical" evidence="1">
    <location>
        <begin position="52"/>
        <end position="74"/>
    </location>
</feature>
<dbReference type="EMBL" id="CP154795">
    <property type="protein sequence ID" value="XAN08813.1"/>
    <property type="molecule type" value="Genomic_DNA"/>
</dbReference>
<protein>
    <submittedName>
        <fullName evidence="2">DUF3995 domain-containing protein</fullName>
    </submittedName>
</protein>
<gene>
    <name evidence="2" type="ORF">AADG42_16365</name>
</gene>
<proteinExistence type="predicted"/>
<dbReference type="Proteomes" id="UP001442841">
    <property type="component" value="Chromosome"/>
</dbReference>
<keyword evidence="1" id="KW-0472">Membrane</keyword>
<evidence type="ECO:0000256" key="1">
    <source>
        <dbReference type="SAM" id="Phobius"/>
    </source>
</evidence>
<keyword evidence="3" id="KW-1185">Reference proteome</keyword>
<sequence length="155" mass="16688">MTRPRKVHPLFLAAAVPGVLHGVASLYWATGGTFLADTVGEWALDMYRADPVGVGAMLAVIGVAKLIAALVPIANDAGRLPAPHFWRGLTWAGSVGIILWGLQGMVGGLLQFAGVWILTDRRGAIGHAFLWDPLFVLWGGLLVGALRRTRKRRWS</sequence>
<dbReference type="RefSeq" id="WP_425310241.1">
    <property type="nucleotide sequence ID" value="NZ_CP154795.1"/>
</dbReference>